<organism evidence="1 2">
    <name type="scientific">Panagrolaimus sp. PS1159</name>
    <dbReference type="NCBI Taxonomy" id="55785"/>
    <lineage>
        <taxon>Eukaryota</taxon>
        <taxon>Metazoa</taxon>
        <taxon>Ecdysozoa</taxon>
        <taxon>Nematoda</taxon>
        <taxon>Chromadorea</taxon>
        <taxon>Rhabditida</taxon>
        <taxon>Tylenchina</taxon>
        <taxon>Panagrolaimomorpha</taxon>
        <taxon>Panagrolaimoidea</taxon>
        <taxon>Panagrolaimidae</taxon>
        <taxon>Panagrolaimus</taxon>
    </lineage>
</organism>
<reference evidence="2" key="1">
    <citation type="submission" date="2022-11" db="UniProtKB">
        <authorList>
            <consortium name="WormBaseParasite"/>
        </authorList>
    </citation>
    <scope>IDENTIFICATION</scope>
</reference>
<proteinExistence type="predicted"/>
<dbReference type="WBParaSite" id="PS1159_v2.g14266.t1">
    <property type="protein sequence ID" value="PS1159_v2.g14266.t1"/>
    <property type="gene ID" value="PS1159_v2.g14266"/>
</dbReference>
<dbReference type="Proteomes" id="UP000887580">
    <property type="component" value="Unplaced"/>
</dbReference>
<name>A0AC35F8M9_9BILA</name>
<sequence length="91" mass="9757">MPESNDVVVGLQGGLTVGITHKGDKDYVAACTHKELELKLGNAVVQQALVNSKYNIVPAGDAFSITHNNEYIGKLYGDDNNPKKDDEGKNA</sequence>
<evidence type="ECO:0000313" key="1">
    <source>
        <dbReference type="Proteomes" id="UP000887580"/>
    </source>
</evidence>
<protein>
    <submittedName>
        <fullName evidence="2">Uncharacterized protein</fullName>
    </submittedName>
</protein>
<evidence type="ECO:0000313" key="2">
    <source>
        <dbReference type="WBParaSite" id="PS1159_v2.g14266.t1"/>
    </source>
</evidence>
<accession>A0AC35F8M9</accession>